<proteinExistence type="predicted"/>
<reference evidence="1 2" key="1">
    <citation type="submission" date="2021-06" db="EMBL/GenBank/DDBJ databases">
        <title>Caerostris extrusa draft genome.</title>
        <authorList>
            <person name="Kono N."/>
            <person name="Arakawa K."/>
        </authorList>
    </citation>
    <scope>NUCLEOTIDE SEQUENCE [LARGE SCALE GENOMIC DNA]</scope>
</reference>
<keyword evidence="2" id="KW-1185">Reference proteome</keyword>
<evidence type="ECO:0000313" key="2">
    <source>
        <dbReference type="Proteomes" id="UP001054945"/>
    </source>
</evidence>
<name>A0AAV4X3G9_CAEEX</name>
<protein>
    <submittedName>
        <fullName evidence="1">Uncharacterized protein</fullName>
    </submittedName>
</protein>
<dbReference type="Proteomes" id="UP001054945">
    <property type="component" value="Unassembled WGS sequence"/>
</dbReference>
<gene>
    <name evidence="1" type="ORF">CEXT_487391</name>
</gene>
<accession>A0AAV4X3G9</accession>
<dbReference type="AlphaFoldDB" id="A0AAV4X3G9"/>
<organism evidence="1 2">
    <name type="scientific">Caerostris extrusa</name>
    <name type="common">Bark spider</name>
    <name type="synonym">Caerostris bankana</name>
    <dbReference type="NCBI Taxonomy" id="172846"/>
    <lineage>
        <taxon>Eukaryota</taxon>
        <taxon>Metazoa</taxon>
        <taxon>Ecdysozoa</taxon>
        <taxon>Arthropoda</taxon>
        <taxon>Chelicerata</taxon>
        <taxon>Arachnida</taxon>
        <taxon>Araneae</taxon>
        <taxon>Araneomorphae</taxon>
        <taxon>Entelegynae</taxon>
        <taxon>Araneoidea</taxon>
        <taxon>Araneidae</taxon>
        <taxon>Caerostris</taxon>
    </lineage>
</organism>
<dbReference type="EMBL" id="BPLR01017242">
    <property type="protein sequence ID" value="GIY89682.1"/>
    <property type="molecule type" value="Genomic_DNA"/>
</dbReference>
<evidence type="ECO:0000313" key="1">
    <source>
        <dbReference type="EMBL" id="GIY89682.1"/>
    </source>
</evidence>
<sequence length="83" mass="9873">MSEKVFPKDAVIKSLRIIRMKRNEEEEMQLHPSDPLPRDRRACAFAQRREKEPVAPPRSQCFLRLLQRQVVRAPRAPIPRLMR</sequence>
<comment type="caution">
    <text evidence="1">The sequence shown here is derived from an EMBL/GenBank/DDBJ whole genome shotgun (WGS) entry which is preliminary data.</text>
</comment>